<feature type="domain" description="HTH tetR-type" evidence="4">
    <location>
        <begin position="57"/>
        <end position="117"/>
    </location>
</feature>
<dbReference type="Pfam" id="PF17938">
    <property type="entry name" value="TetR_C_29"/>
    <property type="match status" value="1"/>
</dbReference>
<gene>
    <name evidence="5" type="ORF">I543_3442</name>
</gene>
<protein>
    <submittedName>
        <fullName evidence="5">Bacterial regulatory s, tetR family protein</fullName>
    </submittedName>
</protein>
<dbReference type="Proteomes" id="UP000020103">
    <property type="component" value="Unassembled WGS sequence"/>
</dbReference>
<keyword evidence="1 2" id="KW-0238">DNA-binding</keyword>
<dbReference type="PROSITE" id="PS50977">
    <property type="entry name" value="HTH_TETR_2"/>
    <property type="match status" value="1"/>
</dbReference>
<evidence type="ECO:0000259" key="4">
    <source>
        <dbReference type="PROSITE" id="PS50977"/>
    </source>
</evidence>
<dbReference type="InterPro" id="IPR041474">
    <property type="entry name" value="NicS_C"/>
</dbReference>
<evidence type="ECO:0000256" key="3">
    <source>
        <dbReference type="SAM" id="MobiDB-lite"/>
    </source>
</evidence>
<accession>A0A829Q818</accession>
<comment type="caution">
    <text evidence="5">The sequence shown here is derived from an EMBL/GenBank/DDBJ whole genome shotgun (WGS) entry which is preliminary data.</text>
</comment>
<organism evidence="5 6">
    <name type="scientific">Mycobacteroides abscessus 21</name>
    <dbReference type="NCBI Taxonomy" id="1299324"/>
    <lineage>
        <taxon>Bacteria</taxon>
        <taxon>Bacillati</taxon>
        <taxon>Actinomycetota</taxon>
        <taxon>Actinomycetes</taxon>
        <taxon>Mycobacteriales</taxon>
        <taxon>Mycobacteriaceae</taxon>
        <taxon>Mycobacteroides</taxon>
        <taxon>Mycobacteroides abscessus</taxon>
    </lineage>
</organism>
<evidence type="ECO:0000256" key="2">
    <source>
        <dbReference type="PROSITE-ProRule" id="PRU00335"/>
    </source>
</evidence>
<dbReference type="GO" id="GO:0006355">
    <property type="term" value="P:regulation of DNA-templated transcription"/>
    <property type="evidence" value="ECO:0007669"/>
    <property type="project" value="UniProtKB-ARBA"/>
</dbReference>
<dbReference type="SUPFAM" id="SSF46689">
    <property type="entry name" value="Homeodomain-like"/>
    <property type="match status" value="1"/>
</dbReference>
<dbReference type="EMBL" id="JAOF01000001">
    <property type="protein sequence ID" value="EUA48317.1"/>
    <property type="molecule type" value="Genomic_DNA"/>
</dbReference>
<dbReference type="InterPro" id="IPR036271">
    <property type="entry name" value="Tet_transcr_reg_TetR-rel_C_sf"/>
</dbReference>
<dbReference type="GO" id="GO:0003677">
    <property type="term" value="F:DNA binding"/>
    <property type="evidence" value="ECO:0007669"/>
    <property type="project" value="UniProtKB-UniRule"/>
</dbReference>
<feature type="DNA-binding region" description="H-T-H motif" evidence="2">
    <location>
        <begin position="80"/>
        <end position="99"/>
    </location>
</feature>
<sequence>MAFGEPDKDHDRCADVITAIASKWGDDDRRKDVTDFVTEAGELTRRPRGRPRKGGEGVSADAIFTAALRAFATHGYQGMSMRTLNRELGVSHNLLHQRFSSKEQLWYAAVDWGFQAIIDKVLADDDESLGPSARIKRFIKTFVMFAAEHPDLIRIMDIEAGQDSERLQHICKAYVLPMQERLGPVYEEAVAAGELREVPLQTSFFLITSGTAALFSSAALARTVFGDDVLDPDQVKAHAEAAAELIIRGLLP</sequence>
<dbReference type="AlphaFoldDB" id="A0A829Q818"/>
<dbReference type="InterPro" id="IPR050109">
    <property type="entry name" value="HTH-type_TetR-like_transc_reg"/>
</dbReference>
<evidence type="ECO:0000313" key="5">
    <source>
        <dbReference type="EMBL" id="EUA48317.1"/>
    </source>
</evidence>
<dbReference type="InterPro" id="IPR001647">
    <property type="entry name" value="HTH_TetR"/>
</dbReference>
<reference evidence="5 6" key="1">
    <citation type="submission" date="2013-12" db="EMBL/GenBank/DDBJ databases">
        <authorList>
            <person name="Madinger N."/>
            <person name="Lenaerts A."/>
            <person name="Ordway D."/>
            <person name="DeGroote M.A."/>
            <person name="Parker T."/>
            <person name="Sizemore C."/>
            <person name="Tallon L.J."/>
            <person name="Sadzewicz L.K."/>
            <person name="Sengamalay N."/>
            <person name="Fraser C.M."/>
            <person name="Hine E."/>
            <person name="Shefchek K.A."/>
            <person name="Das S.P."/>
            <person name="Tettelin H."/>
        </authorList>
    </citation>
    <scope>NUCLEOTIDE SEQUENCE [LARGE SCALE GENOMIC DNA]</scope>
    <source>
        <strain evidence="5 6">21</strain>
    </source>
</reference>
<evidence type="ECO:0000256" key="1">
    <source>
        <dbReference type="ARBA" id="ARBA00023125"/>
    </source>
</evidence>
<dbReference type="Gene3D" id="1.10.357.10">
    <property type="entry name" value="Tetracycline Repressor, domain 2"/>
    <property type="match status" value="1"/>
</dbReference>
<dbReference type="PANTHER" id="PTHR30328">
    <property type="entry name" value="TRANSCRIPTIONAL REPRESSOR"/>
    <property type="match status" value="1"/>
</dbReference>
<evidence type="ECO:0000313" key="6">
    <source>
        <dbReference type="Proteomes" id="UP000020103"/>
    </source>
</evidence>
<dbReference type="InterPro" id="IPR009057">
    <property type="entry name" value="Homeodomain-like_sf"/>
</dbReference>
<name>A0A829Q818_9MYCO</name>
<feature type="region of interest" description="Disordered" evidence="3">
    <location>
        <begin position="36"/>
        <end position="57"/>
    </location>
</feature>
<proteinExistence type="predicted"/>
<dbReference type="Pfam" id="PF00440">
    <property type="entry name" value="TetR_N"/>
    <property type="match status" value="1"/>
</dbReference>
<dbReference type="SUPFAM" id="SSF48498">
    <property type="entry name" value="Tetracyclin repressor-like, C-terminal domain"/>
    <property type="match status" value="1"/>
</dbReference>
<dbReference type="PANTHER" id="PTHR30328:SF54">
    <property type="entry name" value="HTH-TYPE TRANSCRIPTIONAL REPRESSOR SCO4008"/>
    <property type="match status" value="1"/>
</dbReference>